<comment type="caution">
    <text evidence="1">The sequence shown here is derived from an EMBL/GenBank/DDBJ whole genome shotgun (WGS) entry which is preliminary data.</text>
</comment>
<evidence type="ECO:0000313" key="2">
    <source>
        <dbReference type="Proteomes" id="UP000286288"/>
    </source>
</evidence>
<dbReference type="Proteomes" id="UP000286288">
    <property type="component" value="Unassembled WGS sequence"/>
</dbReference>
<accession>A0A415EW51</accession>
<protein>
    <submittedName>
        <fullName evidence="1">Uncharacterized protein</fullName>
    </submittedName>
</protein>
<name>A0A415EW51_ENTCA</name>
<reference evidence="1 2" key="1">
    <citation type="submission" date="2018-08" db="EMBL/GenBank/DDBJ databases">
        <title>A genome reference for cultivated species of the human gut microbiota.</title>
        <authorList>
            <person name="Zou Y."/>
            <person name="Xue W."/>
            <person name="Luo G."/>
        </authorList>
    </citation>
    <scope>NUCLEOTIDE SEQUENCE [LARGE SCALE GENOMIC DNA]</scope>
    <source>
        <strain evidence="1 2">AF48-16</strain>
    </source>
</reference>
<evidence type="ECO:0000313" key="1">
    <source>
        <dbReference type="EMBL" id="RHK07524.1"/>
    </source>
</evidence>
<proteinExistence type="predicted"/>
<gene>
    <name evidence="1" type="ORF">DW084_03885</name>
</gene>
<sequence>MICKWFLQKFVFIQYLANRLHPNYSLFDALCKSFLQNTCKKKRDLQTLFLNRLFTLNQMFL</sequence>
<dbReference type="EMBL" id="QRMZ01000004">
    <property type="protein sequence ID" value="RHK07524.1"/>
    <property type="molecule type" value="Genomic_DNA"/>
</dbReference>
<organism evidence="1 2">
    <name type="scientific">Enterococcus casseliflavus</name>
    <name type="common">Enterococcus flavescens</name>
    <dbReference type="NCBI Taxonomy" id="37734"/>
    <lineage>
        <taxon>Bacteria</taxon>
        <taxon>Bacillati</taxon>
        <taxon>Bacillota</taxon>
        <taxon>Bacilli</taxon>
        <taxon>Lactobacillales</taxon>
        <taxon>Enterococcaceae</taxon>
        <taxon>Enterococcus</taxon>
    </lineage>
</organism>
<dbReference type="AlphaFoldDB" id="A0A415EW51"/>